<dbReference type="RefSeq" id="WP_243754382.1">
    <property type="nucleotide sequence ID" value="NZ_SNXZ01000006.1"/>
</dbReference>
<name>A0A4R6S3A7_LABRH</name>
<evidence type="ECO:0000313" key="2">
    <source>
        <dbReference type="Proteomes" id="UP000295444"/>
    </source>
</evidence>
<reference evidence="1 2" key="1">
    <citation type="submission" date="2019-03" db="EMBL/GenBank/DDBJ databases">
        <title>Genomic Encyclopedia of Type Strains, Phase IV (KMG-IV): sequencing the most valuable type-strain genomes for metagenomic binning, comparative biology and taxonomic classification.</title>
        <authorList>
            <person name="Goeker M."/>
        </authorList>
    </citation>
    <scope>NUCLEOTIDE SEQUENCE [LARGE SCALE GENOMIC DNA]</scope>
    <source>
        <strain evidence="1 2">DSM 45361</strain>
    </source>
</reference>
<dbReference type="SUPFAM" id="SSF55961">
    <property type="entry name" value="Bet v1-like"/>
    <property type="match status" value="1"/>
</dbReference>
<dbReference type="InterPro" id="IPR023393">
    <property type="entry name" value="START-like_dom_sf"/>
</dbReference>
<comment type="caution">
    <text evidence="1">The sequence shown here is derived from an EMBL/GenBank/DDBJ whole genome shotgun (WGS) entry which is preliminary data.</text>
</comment>
<dbReference type="EMBL" id="SNXZ01000006">
    <property type="protein sequence ID" value="TDP94081.1"/>
    <property type="molecule type" value="Genomic_DNA"/>
</dbReference>
<dbReference type="Proteomes" id="UP000295444">
    <property type="component" value="Unassembled WGS sequence"/>
</dbReference>
<dbReference type="AlphaFoldDB" id="A0A4R6S3A7"/>
<keyword evidence="2" id="KW-1185">Reference proteome</keyword>
<dbReference type="Pfam" id="PF10604">
    <property type="entry name" value="Polyketide_cyc2"/>
    <property type="match status" value="1"/>
</dbReference>
<proteinExistence type="predicted"/>
<dbReference type="InterPro" id="IPR019587">
    <property type="entry name" value="Polyketide_cyclase/dehydratase"/>
</dbReference>
<sequence>MVGVDVRNDIVIDRPCAEVSGFAADPTNAPTWYANVDAVEWLTAPPVEVGSRMSFVADVLGSKLAYTYEVTELVPGEKLVMRTSEGAFPMETTYTWQPLEGDRTRMTMRNAGEPNEFGRMASPLMAAAMQRASGKDLANLKKVLEEV</sequence>
<protein>
    <submittedName>
        <fullName evidence="1">Polyketide cyclase/dehydrase/lipid transport protein</fullName>
    </submittedName>
</protein>
<accession>A0A4R6S3A7</accession>
<evidence type="ECO:0000313" key="1">
    <source>
        <dbReference type="EMBL" id="TDP94081.1"/>
    </source>
</evidence>
<dbReference type="Gene3D" id="3.30.530.20">
    <property type="match status" value="1"/>
</dbReference>
<dbReference type="CDD" id="cd08865">
    <property type="entry name" value="SRPBCC_10"/>
    <property type="match status" value="1"/>
</dbReference>
<gene>
    <name evidence="1" type="ORF">EV186_106475</name>
</gene>
<organism evidence="1 2">
    <name type="scientific">Labedaea rhizosphaerae</name>
    <dbReference type="NCBI Taxonomy" id="598644"/>
    <lineage>
        <taxon>Bacteria</taxon>
        <taxon>Bacillati</taxon>
        <taxon>Actinomycetota</taxon>
        <taxon>Actinomycetes</taxon>
        <taxon>Pseudonocardiales</taxon>
        <taxon>Pseudonocardiaceae</taxon>
        <taxon>Labedaea</taxon>
    </lineage>
</organism>